<evidence type="ECO:0000313" key="2">
    <source>
        <dbReference type="Proteomes" id="UP000499080"/>
    </source>
</evidence>
<gene>
    <name evidence="1" type="ORF">AVEN_70217_1</name>
</gene>
<feature type="non-terminal residue" evidence="1">
    <location>
        <position position="1"/>
    </location>
</feature>
<proteinExistence type="predicted"/>
<comment type="caution">
    <text evidence="1">The sequence shown here is derived from an EMBL/GenBank/DDBJ whole genome shotgun (WGS) entry which is preliminary data.</text>
</comment>
<dbReference type="AlphaFoldDB" id="A0A4Y2CDI0"/>
<evidence type="ECO:0000313" key="1">
    <source>
        <dbReference type="EMBL" id="GBM02472.1"/>
    </source>
</evidence>
<dbReference type="EMBL" id="BGPR01162885">
    <property type="protein sequence ID" value="GBM02472.1"/>
    <property type="molecule type" value="Genomic_DNA"/>
</dbReference>
<organism evidence="1 2">
    <name type="scientific">Araneus ventricosus</name>
    <name type="common">Orbweaver spider</name>
    <name type="synonym">Epeira ventricosa</name>
    <dbReference type="NCBI Taxonomy" id="182803"/>
    <lineage>
        <taxon>Eukaryota</taxon>
        <taxon>Metazoa</taxon>
        <taxon>Ecdysozoa</taxon>
        <taxon>Arthropoda</taxon>
        <taxon>Chelicerata</taxon>
        <taxon>Arachnida</taxon>
        <taxon>Araneae</taxon>
        <taxon>Araneomorphae</taxon>
        <taxon>Entelegynae</taxon>
        <taxon>Araneoidea</taxon>
        <taxon>Araneidae</taxon>
        <taxon>Araneus</taxon>
    </lineage>
</organism>
<reference evidence="1 2" key="1">
    <citation type="journal article" date="2019" name="Sci. Rep.">
        <title>Orb-weaving spider Araneus ventricosus genome elucidates the spidroin gene catalogue.</title>
        <authorList>
            <person name="Kono N."/>
            <person name="Nakamura H."/>
            <person name="Ohtoshi R."/>
            <person name="Moran D.A.P."/>
            <person name="Shinohara A."/>
            <person name="Yoshida Y."/>
            <person name="Fujiwara M."/>
            <person name="Mori M."/>
            <person name="Tomita M."/>
            <person name="Arakawa K."/>
        </authorList>
    </citation>
    <scope>NUCLEOTIDE SEQUENCE [LARGE SCALE GENOMIC DNA]</scope>
</reference>
<sequence length="87" mass="10192">TKSEEGGGGHLTVVPVRRIKEAVPSPDHRFNMYSEKLWSADRSTTVTVLHEVRISRLFQFVTVSHFSFRCYDAVHHHRFFFSYSHQN</sequence>
<dbReference type="Proteomes" id="UP000499080">
    <property type="component" value="Unassembled WGS sequence"/>
</dbReference>
<protein>
    <submittedName>
        <fullName evidence="1">Uncharacterized protein</fullName>
    </submittedName>
</protein>
<keyword evidence="2" id="KW-1185">Reference proteome</keyword>
<accession>A0A4Y2CDI0</accession>
<name>A0A4Y2CDI0_ARAVE</name>